<evidence type="ECO:0000256" key="2">
    <source>
        <dbReference type="SAM" id="Phobius"/>
    </source>
</evidence>
<dbReference type="RefSeq" id="WP_130540724.1">
    <property type="nucleotide sequence ID" value="NZ_CP042431.1"/>
</dbReference>
<evidence type="ECO:0000313" key="4">
    <source>
        <dbReference type="Proteomes" id="UP000293874"/>
    </source>
</evidence>
<evidence type="ECO:0000313" key="3">
    <source>
        <dbReference type="EMBL" id="RZS76423.1"/>
    </source>
</evidence>
<feature type="compositionally biased region" description="Pro residues" evidence="1">
    <location>
        <begin position="134"/>
        <end position="144"/>
    </location>
</feature>
<dbReference type="AlphaFoldDB" id="A0A4Q7N5T3"/>
<comment type="caution">
    <text evidence="3">The sequence shown here is derived from an EMBL/GenBank/DDBJ whole genome shotgun (WGS) entry which is preliminary data.</text>
</comment>
<organism evidence="3 4">
    <name type="scientific">Pseudobacter ginsenosidimutans</name>
    <dbReference type="NCBI Taxonomy" id="661488"/>
    <lineage>
        <taxon>Bacteria</taxon>
        <taxon>Pseudomonadati</taxon>
        <taxon>Bacteroidota</taxon>
        <taxon>Chitinophagia</taxon>
        <taxon>Chitinophagales</taxon>
        <taxon>Chitinophagaceae</taxon>
        <taxon>Pseudobacter</taxon>
    </lineage>
</organism>
<keyword evidence="2" id="KW-0812">Transmembrane</keyword>
<keyword evidence="2" id="KW-1133">Transmembrane helix</keyword>
<accession>A0A4Q7N5T3</accession>
<dbReference type="EMBL" id="SGXA01000001">
    <property type="protein sequence ID" value="RZS76423.1"/>
    <property type="molecule type" value="Genomic_DNA"/>
</dbReference>
<keyword evidence="4" id="KW-1185">Reference proteome</keyword>
<reference evidence="3 4" key="1">
    <citation type="submission" date="2019-02" db="EMBL/GenBank/DDBJ databases">
        <title>Genomic Encyclopedia of Type Strains, Phase IV (KMG-IV): sequencing the most valuable type-strain genomes for metagenomic binning, comparative biology and taxonomic classification.</title>
        <authorList>
            <person name="Goeker M."/>
        </authorList>
    </citation>
    <scope>NUCLEOTIDE SEQUENCE [LARGE SCALE GENOMIC DNA]</scope>
    <source>
        <strain evidence="3 4">DSM 18116</strain>
    </source>
</reference>
<dbReference type="Proteomes" id="UP000293874">
    <property type="component" value="Unassembled WGS sequence"/>
</dbReference>
<feature type="compositionally biased region" description="Gly residues" evidence="1">
    <location>
        <begin position="168"/>
        <end position="183"/>
    </location>
</feature>
<protein>
    <submittedName>
        <fullName evidence="3">Outer membrane transport energization protein TonB</fullName>
    </submittedName>
</protein>
<evidence type="ECO:0000256" key="1">
    <source>
        <dbReference type="SAM" id="MobiDB-lite"/>
    </source>
</evidence>
<gene>
    <name evidence="3" type="ORF">EV199_2308</name>
</gene>
<keyword evidence="2" id="KW-0472">Membrane</keyword>
<feature type="region of interest" description="Disordered" evidence="1">
    <location>
        <begin position="46"/>
        <end position="218"/>
    </location>
</feature>
<feature type="transmembrane region" description="Helical" evidence="2">
    <location>
        <begin position="16"/>
        <end position="35"/>
    </location>
</feature>
<name>A0A4Q7N5T3_9BACT</name>
<sequence length="288" mass="30306">MTENFESKKNMQAGTYTAIICGALLLIFLFVRWSLPPIPEPPVEEGIEVNLGSSDQGFGDDQPFEPGSPAPAEQASYTPPPPTPTPDAPDKEVEADDAPSDPVEVKKPEVTKPEVKKVPEKATVKTPPVKKPVEAPPAPTPPKPKATMRGVGGTGTGGNEADSYKKGGNQGVAGGTGDQGRPGGNPNSDNYTGGGRGNGVTISKGLQGRRITGLPSFKDDFNENATVYVDIRVDENGKVISATFQPRGSTTSEAQYKSIAIQKAQQVKFSPGDGESVGTLKFNFRVQN</sequence>
<feature type="compositionally biased region" description="Pro residues" evidence="1">
    <location>
        <begin position="78"/>
        <end position="87"/>
    </location>
</feature>
<feature type="compositionally biased region" description="Basic and acidic residues" evidence="1">
    <location>
        <begin position="103"/>
        <end position="123"/>
    </location>
</feature>
<dbReference type="OrthoDB" id="676306at2"/>
<proteinExistence type="predicted"/>